<organism evidence="2 3">
    <name type="scientific">Xylanibacter muris</name>
    <dbReference type="NCBI Taxonomy" id="2736290"/>
    <lineage>
        <taxon>Bacteria</taxon>
        <taxon>Pseudomonadati</taxon>
        <taxon>Bacteroidota</taxon>
        <taxon>Bacteroidia</taxon>
        <taxon>Bacteroidales</taxon>
        <taxon>Prevotellaceae</taxon>
        <taxon>Xylanibacter</taxon>
    </lineage>
</organism>
<evidence type="ECO:0000256" key="1">
    <source>
        <dbReference type="SAM" id="Phobius"/>
    </source>
</evidence>
<sequence length="133" mass="15614">MQYLYQLIRKNPFSTAFIVIIWYLSFFTPPHTKLSSISFFDKWAHIAMYTGTCSVIWIEYLTRHKERINRKRLFIMAWLAPVIMSGAIELLQEYCTNGRRSGDWLDFAANIAGVTIAAVFGWIVHINRTKYLK</sequence>
<keyword evidence="1" id="KW-0812">Transmembrane</keyword>
<evidence type="ECO:0000313" key="2">
    <source>
        <dbReference type="EMBL" id="NPD92181.1"/>
    </source>
</evidence>
<keyword evidence="3" id="KW-1185">Reference proteome</keyword>
<feature type="transmembrane region" description="Helical" evidence="1">
    <location>
        <begin position="12"/>
        <end position="31"/>
    </location>
</feature>
<comment type="caution">
    <text evidence="2">The sequence shown here is derived from an EMBL/GenBank/DDBJ whole genome shotgun (WGS) entry which is preliminary data.</text>
</comment>
<gene>
    <name evidence="2" type="ORF">HPS56_07420</name>
</gene>
<dbReference type="EMBL" id="JABKKF010000005">
    <property type="protein sequence ID" value="NPD92181.1"/>
    <property type="molecule type" value="Genomic_DNA"/>
</dbReference>
<dbReference type="PANTHER" id="PTHR28008">
    <property type="entry name" value="DOMAIN PROTEIN, PUTATIVE (AFU_ORTHOLOGUE AFUA_3G10980)-RELATED"/>
    <property type="match status" value="1"/>
</dbReference>
<dbReference type="PANTHER" id="PTHR28008:SF1">
    <property type="entry name" value="DOMAIN PROTEIN, PUTATIVE (AFU_ORTHOLOGUE AFUA_3G10980)-RELATED"/>
    <property type="match status" value="1"/>
</dbReference>
<accession>A0ABX2ALU5</accession>
<feature type="transmembrane region" description="Helical" evidence="1">
    <location>
        <begin position="104"/>
        <end position="124"/>
    </location>
</feature>
<evidence type="ECO:0000313" key="3">
    <source>
        <dbReference type="Proteomes" id="UP000714420"/>
    </source>
</evidence>
<keyword evidence="1" id="KW-0472">Membrane</keyword>
<name>A0ABX2ALU5_9BACT</name>
<protein>
    <submittedName>
        <fullName evidence="2">VanZ family protein</fullName>
    </submittedName>
</protein>
<reference evidence="2 3" key="1">
    <citation type="submission" date="2020-05" db="EMBL/GenBank/DDBJ databases">
        <title>Distinct polysaccharide utilization as determinants for interspecies competition between intestinal Prevotella spp.</title>
        <authorList>
            <person name="Galvez E.J.C."/>
            <person name="Iljazovic A."/>
            <person name="Strowig T."/>
        </authorList>
    </citation>
    <scope>NUCLEOTIDE SEQUENCE [LARGE SCALE GENOMIC DNA]</scope>
    <source>
        <strain evidence="2 3">PMUR</strain>
    </source>
</reference>
<keyword evidence="1" id="KW-1133">Transmembrane helix</keyword>
<feature type="transmembrane region" description="Helical" evidence="1">
    <location>
        <begin position="73"/>
        <end position="92"/>
    </location>
</feature>
<dbReference type="Proteomes" id="UP000714420">
    <property type="component" value="Unassembled WGS sequence"/>
</dbReference>
<proteinExistence type="predicted"/>
<feature type="transmembrane region" description="Helical" evidence="1">
    <location>
        <begin position="43"/>
        <end position="61"/>
    </location>
</feature>